<dbReference type="PATRIC" id="fig|1114963.3.peg.452"/>
<dbReference type="Proteomes" id="UP000052268">
    <property type="component" value="Unassembled WGS sequence"/>
</dbReference>
<keyword evidence="3" id="KW-1185">Reference proteome</keyword>
<dbReference type="AlphaFoldDB" id="A0A0J7Y9I2"/>
<protein>
    <recommendedName>
        <fullName evidence="1">Phage head morphogenesis domain-containing protein</fullName>
    </recommendedName>
</protein>
<evidence type="ECO:0000313" key="3">
    <source>
        <dbReference type="Proteomes" id="UP000052268"/>
    </source>
</evidence>
<evidence type="ECO:0000313" key="2">
    <source>
        <dbReference type="EMBL" id="KMS59983.1"/>
    </source>
</evidence>
<reference evidence="2 3" key="1">
    <citation type="journal article" date="2015" name="G3 (Bethesda)">
        <title>Insights into Ongoing Evolution of the Hexachlorocyclohexane Catabolic Pathway from Comparative Genomics of Ten Sphingomonadaceae Strains.</title>
        <authorList>
            <person name="Pearce S.L."/>
            <person name="Oakeshott J.G."/>
            <person name="Pandey G."/>
        </authorList>
    </citation>
    <scope>NUCLEOTIDE SEQUENCE [LARGE SCALE GENOMIC DNA]</scope>
    <source>
        <strain evidence="2 3">LL02</strain>
    </source>
</reference>
<dbReference type="Pfam" id="PF04233">
    <property type="entry name" value="Phage_Mu_F"/>
    <property type="match status" value="1"/>
</dbReference>
<gene>
    <name evidence="2" type="ORF">V474_07770</name>
</gene>
<proteinExistence type="predicted"/>
<name>A0A0J7Y9I2_9SPHN</name>
<feature type="domain" description="Phage head morphogenesis" evidence="1">
    <location>
        <begin position="157"/>
        <end position="259"/>
    </location>
</feature>
<comment type="caution">
    <text evidence="2">The sequence shown here is derived from an EMBL/GenBank/DDBJ whole genome shotgun (WGS) entry which is preliminary data.</text>
</comment>
<evidence type="ECO:0000259" key="1">
    <source>
        <dbReference type="Pfam" id="PF04233"/>
    </source>
</evidence>
<dbReference type="InterPro" id="IPR006528">
    <property type="entry name" value="Phage_head_morphogenesis_dom"/>
</dbReference>
<dbReference type="EMBL" id="JACU01000002">
    <property type="protein sequence ID" value="KMS59983.1"/>
    <property type="molecule type" value="Genomic_DNA"/>
</dbReference>
<sequence>MPRFDLAILARRQRNVRRSSIVLRDIVPPAVLATDLYRAVYKPVVEAWISALPRIEAEYARTIGEMTTDSAADVKAEIDTAAGEVNRLVLMLTPALREWALRVEQWQRGKWRGAVLSATGVDLQTMLGPEDVRASLETTIQWNAALVADVSDQVRQRISAAVFDGLTNRTPAREVAKTIREKTGMGRDRSVRIASDQLTKLTSALADERRREAGIDTWKWRSSHKLHYRPEHAARDGKDYTDATAPQDLPGRLPYCGCRSQAVVAFD</sequence>
<organism evidence="2 3">
    <name type="scientific">Novosphingobium barchaimii LL02</name>
    <dbReference type="NCBI Taxonomy" id="1114963"/>
    <lineage>
        <taxon>Bacteria</taxon>
        <taxon>Pseudomonadati</taxon>
        <taxon>Pseudomonadota</taxon>
        <taxon>Alphaproteobacteria</taxon>
        <taxon>Sphingomonadales</taxon>
        <taxon>Sphingomonadaceae</taxon>
        <taxon>Novosphingobium</taxon>
    </lineage>
</organism>
<dbReference type="RefSeq" id="WP_059149917.1">
    <property type="nucleotide sequence ID" value="NZ_KQ130452.1"/>
</dbReference>
<accession>A0A0J7Y9I2</accession>